<sequence>MTKRSFTSKGLRAKQVLELVHSILATSFWGYAIQTAIYLLNMVPSKSVPKTPLELWNGRKPNLRHIRIWGCPAHVLKGKMEKMESRSEVCIFIGYPKGTRGYYFYSPQDKKVFVSTNATFLEDRYIEECESKSKVLLEEMRENLPSSSIRVPHRTHSI</sequence>
<accession>A0ABR0V894</accession>
<organism evidence="3 4">
    <name type="scientific">Rehmannia glutinosa</name>
    <name type="common">Chinese foxglove</name>
    <dbReference type="NCBI Taxonomy" id="99300"/>
    <lineage>
        <taxon>Eukaryota</taxon>
        <taxon>Viridiplantae</taxon>
        <taxon>Streptophyta</taxon>
        <taxon>Embryophyta</taxon>
        <taxon>Tracheophyta</taxon>
        <taxon>Spermatophyta</taxon>
        <taxon>Magnoliopsida</taxon>
        <taxon>eudicotyledons</taxon>
        <taxon>Gunneridae</taxon>
        <taxon>Pentapetalae</taxon>
        <taxon>asterids</taxon>
        <taxon>lamiids</taxon>
        <taxon>Lamiales</taxon>
        <taxon>Orobanchaceae</taxon>
        <taxon>Rehmannieae</taxon>
        <taxon>Rehmannia</taxon>
    </lineage>
</organism>
<dbReference type="Gene3D" id="3.30.420.10">
    <property type="entry name" value="Ribonuclease H-like superfamily/Ribonuclease H"/>
    <property type="match status" value="1"/>
</dbReference>
<protein>
    <recommendedName>
        <fullName evidence="2">Retroviral polymerase SH3-like domain-containing protein</fullName>
    </recommendedName>
</protein>
<evidence type="ECO:0000259" key="2">
    <source>
        <dbReference type="Pfam" id="PF25597"/>
    </source>
</evidence>
<dbReference type="PANTHER" id="PTHR42648:SF27">
    <property type="entry name" value="RNA-DIRECTED DNA POLYMERASE"/>
    <property type="match status" value="1"/>
</dbReference>
<keyword evidence="4" id="KW-1185">Reference proteome</keyword>
<dbReference type="EMBL" id="JABTTQ020001402">
    <property type="protein sequence ID" value="KAK6131211.1"/>
    <property type="molecule type" value="Genomic_DNA"/>
</dbReference>
<keyword evidence="1" id="KW-0812">Transmembrane</keyword>
<keyword evidence="1" id="KW-0472">Membrane</keyword>
<evidence type="ECO:0000313" key="3">
    <source>
        <dbReference type="EMBL" id="KAK6131211.1"/>
    </source>
</evidence>
<dbReference type="InterPro" id="IPR036397">
    <property type="entry name" value="RNaseH_sf"/>
</dbReference>
<keyword evidence="1" id="KW-1133">Transmembrane helix</keyword>
<dbReference type="Pfam" id="PF25597">
    <property type="entry name" value="SH3_retrovirus"/>
    <property type="match status" value="1"/>
</dbReference>
<reference evidence="3 4" key="1">
    <citation type="journal article" date="2021" name="Comput. Struct. Biotechnol. J.">
        <title>De novo genome assembly of the potent medicinal plant Rehmannia glutinosa using nanopore technology.</title>
        <authorList>
            <person name="Ma L."/>
            <person name="Dong C."/>
            <person name="Song C."/>
            <person name="Wang X."/>
            <person name="Zheng X."/>
            <person name="Niu Y."/>
            <person name="Chen S."/>
            <person name="Feng W."/>
        </authorList>
    </citation>
    <scope>NUCLEOTIDE SEQUENCE [LARGE SCALE GENOMIC DNA]</scope>
    <source>
        <strain evidence="3">DH-2019</strain>
    </source>
</reference>
<comment type="caution">
    <text evidence="3">The sequence shown here is derived from an EMBL/GenBank/DDBJ whole genome shotgun (WGS) entry which is preliminary data.</text>
</comment>
<dbReference type="InterPro" id="IPR012337">
    <property type="entry name" value="RNaseH-like_sf"/>
</dbReference>
<proteinExistence type="predicted"/>
<feature type="domain" description="Retroviral polymerase SH3-like" evidence="2">
    <location>
        <begin position="72"/>
        <end position="128"/>
    </location>
</feature>
<feature type="transmembrane region" description="Helical" evidence="1">
    <location>
        <begin position="20"/>
        <end position="40"/>
    </location>
</feature>
<gene>
    <name evidence="3" type="ORF">DH2020_035041</name>
</gene>
<evidence type="ECO:0000313" key="4">
    <source>
        <dbReference type="Proteomes" id="UP001318860"/>
    </source>
</evidence>
<dbReference type="SUPFAM" id="SSF53098">
    <property type="entry name" value="Ribonuclease H-like"/>
    <property type="match status" value="1"/>
</dbReference>
<dbReference type="Proteomes" id="UP001318860">
    <property type="component" value="Unassembled WGS sequence"/>
</dbReference>
<name>A0ABR0V894_REHGL</name>
<evidence type="ECO:0000256" key="1">
    <source>
        <dbReference type="SAM" id="Phobius"/>
    </source>
</evidence>
<dbReference type="PANTHER" id="PTHR42648">
    <property type="entry name" value="TRANSPOSASE, PUTATIVE-RELATED"/>
    <property type="match status" value="1"/>
</dbReference>
<dbReference type="InterPro" id="IPR039537">
    <property type="entry name" value="Retrotran_Ty1/copia-like"/>
</dbReference>
<dbReference type="InterPro" id="IPR057670">
    <property type="entry name" value="SH3_retrovirus"/>
</dbReference>